<dbReference type="PANTHER" id="PTHR31826">
    <property type="entry name" value="NICALIN"/>
    <property type="match status" value="1"/>
</dbReference>
<evidence type="ECO:0000256" key="8">
    <source>
        <dbReference type="ARBA" id="ARBA00023180"/>
    </source>
</evidence>
<sequence>MVALSSITCFSCHTKFPSSKPLLHRNPSTVSVLRASSPSVNELVEDDVLQTFLRERAVNGDFISKACDMLWQRGALKLMDVGEDDELDDIPQEAEQVGGSDNDGGFLKLTWTQEWLLGEQSAPMNKKVTAKEVQYDRDKTKKLNLLKYEAIKRELMFVSLGIGTACSGYCLLVLSIQAAISYAVGVLFRIGIRSEDLRDSLEKAINGSSIALSSPRLVIPAAIYGLWGLSHHFLPNDVFDFQQFSFPDWCFHFVSLLLENESLHLPWLGCLCTKLLLLFNSTEIMKICNSSSQKTSESLVQYSSNKDKQRFRSSHGTIRHFPRTGKKERRGSLDPITTGTATMSQAKPRGRQQMQLLDSISSVIALAFLLLACAELCDAATVVDVYRLIQYDISGAPFGSRLASLNHHAASLHFSPSAADLSRSVLIIPVRELNITFVKEFISQRKPLGGLLFLLPEMFNFKNGLGRGHDAAAEDRIRSVVAELERLLVHANVPYPVYFAFEDDDINAVLADIKRNDATGQPATATTGGYKLVVSAPEPKRISSPFITNLQGWLPGQKADGDQSQLPTIAIVASYDTFGAAPALSVGSDSNGSGVVALLEIARLFSILYSNPKTRGRYNLLFGLTSGGPYNFNGTQTWLRSFDQRVRESIDYAICLNSIGSWNNELWIHVSKPPENAYIKQIFEGFSTVAEELGFEVGLKHKKINISNPRVAWEHEQFSRLRVTAATLSELSVAPELLESTGGLADSRYFVDESAIVRSIKLVAESIARHIYGHQGKNIQIFADDGSLAVNPLYIRSLLDLLSQTPRVAPFLSKNDPIVMALKKELSEHVHDVNAQHEVLDGMFTFYDSTMAKLNIYQVASVTFDLLLLLVLGSYLIVLFSFLVITTRGLDDLISLFRRPPSRKVKAA</sequence>
<feature type="compositionally biased region" description="Polar residues" evidence="9">
    <location>
        <begin position="335"/>
        <end position="345"/>
    </location>
</feature>
<comment type="caution">
    <text evidence="11">The sequence shown here is derived from an EMBL/GenBank/DDBJ whole genome shotgun (WGS) entry which is preliminary data.</text>
</comment>
<reference evidence="11" key="2">
    <citation type="journal article" date="2023" name="Plants (Basel)">
        <title>Annotation of the Turnera subulata (Passifloraceae) Draft Genome Reveals the S-Locus Evolved after the Divergence of Turneroideae from Passifloroideae in a Stepwise Manner.</title>
        <authorList>
            <person name="Henning P.M."/>
            <person name="Roalson E.H."/>
            <person name="Mir W."/>
            <person name="McCubbin A.G."/>
            <person name="Shore J.S."/>
        </authorList>
    </citation>
    <scope>NUCLEOTIDE SEQUENCE</scope>
    <source>
        <strain evidence="11">F60SS</strain>
    </source>
</reference>
<gene>
    <name evidence="11" type="ORF">Tsubulata_018388</name>
</gene>
<evidence type="ECO:0000256" key="6">
    <source>
        <dbReference type="ARBA" id="ARBA00022989"/>
    </source>
</evidence>
<dbReference type="GO" id="GO:0005789">
    <property type="term" value="C:endoplasmic reticulum membrane"/>
    <property type="evidence" value="ECO:0007669"/>
    <property type="project" value="UniProtKB-SubCell"/>
</dbReference>
<feature type="transmembrane region" description="Helical" evidence="10">
    <location>
        <begin position="866"/>
        <end position="890"/>
    </location>
</feature>
<protein>
    <recommendedName>
        <fullName evidence="13">Nicalin</fullName>
    </recommendedName>
</protein>
<evidence type="ECO:0000256" key="1">
    <source>
        <dbReference type="ARBA" id="ARBA00004389"/>
    </source>
</evidence>
<reference evidence="11" key="1">
    <citation type="submission" date="2022-02" db="EMBL/GenBank/DDBJ databases">
        <authorList>
            <person name="Henning P.M."/>
            <person name="McCubbin A.G."/>
            <person name="Shore J.S."/>
        </authorList>
    </citation>
    <scope>NUCLEOTIDE SEQUENCE</scope>
    <source>
        <strain evidence="11">F60SS</strain>
        <tissue evidence="11">Leaves</tissue>
    </source>
</reference>
<organism evidence="11 12">
    <name type="scientific">Turnera subulata</name>
    <dbReference type="NCBI Taxonomy" id="218843"/>
    <lineage>
        <taxon>Eukaryota</taxon>
        <taxon>Viridiplantae</taxon>
        <taxon>Streptophyta</taxon>
        <taxon>Embryophyta</taxon>
        <taxon>Tracheophyta</taxon>
        <taxon>Spermatophyta</taxon>
        <taxon>Magnoliopsida</taxon>
        <taxon>eudicotyledons</taxon>
        <taxon>Gunneridae</taxon>
        <taxon>Pentapetalae</taxon>
        <taxon>rosids</taxon>
        <taxon>fabids</taxon>
        <taxon>Malpighiales</taxon>
        <taxon>Passifloraceae</taxon>
        <taxon>Turnera</taxon>
    </lineage>
</organism>
<dbReference type="EMBL" id="JAKUCV010001759">
    <property type="protein sequence ID" value="KAJ4845132.1"/>
    <property type="molecule type" value="Genomic_DNA"/>
</dbReference>
<evidence type="ECO:0000256" key="3">
    <source>
        <dbReference type="ARBA" id="ARBA00022692"/>
    </source>
</evidence>
<evidence type="ECO:0000256" key="4">
    <source>
        <dbReference type="ARBA" id="ARBA00022729"/>
    </source>
</evidence>
<feature type="region of interest" description="Disordered" evidence="9">
    <location>
        <begin position="325"/>
        <end position="348"/>
    </location>
</feature>
<dbReference type="InterPro" id="IPR018247">
    <property type="entry name" value="EF_Hand_1_Ca_BS"/>
</dbReference>
<evidence type="ECO:0000256" key="10">
    <source>
        <dbReference type="SAM" id="Phobius"/>
    </source>
</evidence>
<evidence type="ECO:0000256" key="9">
    <source>
        <dbReference type="SAM" id="MobiDB-lite"/>
    </source>
</evidence>
<evidence type="ECO:0000256" key="5">
    <source>
        <dbReference type="ARBA" id="ARBA00022824"/>
    </source>
</evidence>
<name>A0A9Q0JLA5_9ROSI</name>
<evidence type="ECO:0000256" key="2">
    <source>
        <dbReference type="ARBA" id="ARBA00007717"/>
    </source>
</evidence>
<dbReference type="Proteomes" id="UP001141552">
    <property type="component" value="Unassembled WGS sequence"/>
</dbReference>
<evidence type="ECO:0000256" key="7">
    <source>
        <dbReference type="ARBA" id="ARBA00023136"/>
    </source>
</evidence>
<keyword evidence="3 10" id="KW-0812">Transmembrane</keyword>
<proteinExistence type="inferred from homology"/>
<evidence type="ECO:0000313" key="12">
    <source>
        <dbReference type="Proteomes" id="UP001141552"/>
    </source>
</evidence>
<dbReference type="OrthoDB" id="5913609at2759"/>
<feature type="transmembrane region" description="Helical" evidence="10">
    <location>
        <begin position="155"/>
        <end position="188"/>
    </location>
</feature>
<dbReference type="GO" id="GO:0009966">
    <property type="term" value="P:regulation of signal transduction"/>
    <property type="evidence" value="ECO:0007669"/>
    <property type="project" value="InterPro"/>
</dbReference>
<dbReference type="PROSITE" id="PS00018">
    <property type="entry name" value="EF_HAND_1"/>
    <property type="match status" value="1"/>
</dbReference>
<dbReference type="InterPro" id="IPR016574">
    <property type="entry name" value="Nicalin"/>
</dbReference>
<dbReference type="AlphaFoldDB" id="A0A9Q0JLA5"/>
<evidence type="ECO:0008006" key="13">
    <source>
        <dbReference type="Google" id="ProtNLM"/>
    </source>
</evidence>
<dbReference type="Gene3D" id="3.40.630.10">
    <property type="entry name" value="Zn peptidases"/>
    <property type="match status" value="1"/>
</dbReference>
<evidence type="ECO:0000313" key="11">
    <source>
        <dbReference type="EMBL" id="KAJ4845132.1"/>
    </source>
</evidence>
<comment type="similarity">
    <text evidence="2">Belongs to the nicastrin family.</text>
</comment>
<dbReference type="CDD" id="cd03882">
    <property type="entry name" value="M28_nicalin_like"/>
    <property type="match status" value="1"/>
</dbReference>
<keyword evidence="7 10" id="KW-0472">Membrane</keyword>
<accession>A0A9Q0JLA5</accession>
<comment type="subcellular location">
    <subcellularLocation>
        <location evidence="1">Endoplasmic reticulum membrane</location>
        <topology evidence="1">Single-pass membrane protein</topology>
    </subcellularLocation>
</comment>
<keyword evidence="8" id="KW-0325">Glycoprotein</keyword>
<keyword evidence="6 10" id="KW-1133">Transmembrane helix</keyword>
<keyword evidence="4" id="KW-0732">Signal</keyword>
<dbReference type="SUPFAM" id="SSF53187">
    <property type="entry name" value="Zn-dependent exopeptidases"/>
    <property type="match status" value="1"/>
</dbReference>
<keyword evidence="5" id="KW-0256">Endoplasmic reticulum</keyword>
<keyword evidence="12" id="KW-1185">Reference proteome</keyword>